<evidence type="ECO:0000313" key="2">
    <source>
        <dbReference type="Proteomes" id="UP000612456"/>
    </source>
</evidence>
<organism evidence="1 2">
    <name type="scientific">Paenibacillus nasutitermitis</name>
    <dbReference type="NCBI Taxonomy" id="1652958"/>
    <lineage>
        <taxon>Bacteria</taxon>
        <taxon>Bacillati</taxon>
        <taxon>Bacillota</taxon>
        <taxon>Bacilli</taxon>
        <taxon>Bacillales</taxon>
        <taxon>Paenibacillaceae</taxon>
        <taxon>Paenibacillus</taxon>
    </lineage>
</organism>
<dbReference type="InterPro" id="IPR011330">
    <property type="entry name" value="Glyco_hydro/deAcase_b/a-brl"/>
</dbReference>
<protein>
    <submittedName>
        <fullName evidence="1">Uncharacterized protein</fullName>
    </submittedName>
</protein>
<dbReference type="SUPFAM" id="SSF88713">
    <property type="entry name" value="Glycoside hydrolase/deacetylase"/>
    <property type="match status" value="1"/>
</dbReference>
<comment type="caution">
    <text evidence="1">The sequence shown here is derived from an EMBL/GenBank/DDBJ whole genome shotgun (WGS) entry which is preliminary data.</text>
</comment>
<accession>A0A917DVK3</accession>
<dbReference type="GO" id="GO:0005975">
    <property type="term" value="P:carbohydrate metabolic process"/>
    <property type="evidence" value="ECO:0007669"/>
    <property type="project" value="InterPro"/>
</dbReference>
<dbReference type="AlphaFoldDB" id="A0A917DVK3"/>
<gene>
    <name evidence="1" type="ORF">GCM10010911_33310</name>
</gene>
<name>A0A917DVK3_9BACL</name>
<dbReference type="Gene3D" id="3.20.20.370">
    <property type="entry name" value="Glycoside hydrolase/deacetylase"/>
    <property type="match status" value="1"/>
</dbReference>
<evidence type="ECO:0000313" key="1">
    <source>
        <dbReference type="EMBL" id="GGD72786.1"/>
    </source>
</evidence>
<reference evidence="1" key="1">
    <citation type="journal article" date="2014" name="Int. J. Syst. Evol. Microbiol.">
        <title>Complete genome sequence of Corynebacterium casei LMG S-19264T (=DSM 44701T), isolated from a smear-ripened cheese.</title>
        <authorList>
            <consortium name="US DOE Joint Genome Institute (JGI-PGF)"/>
            <person name="Walter F."/>
            <person name="Albersmeier A."/>
            <person name="Kalinowski J."/>
            <person name="Ruckert C."/>
        </authorList>
    </citation>
    <scope>NUCLEOTIDE SEQUENCE</scope>
    <source>
        <strain evidence="1">CGMCC 1.15178</strain>
    </source>
</reference>
<dbReference type="Proteomes" id="UP000612456">
    <property type="component" value="Unassembled WGS sequence"/>
</dbReference>
<proteinExistence type="predicted"/>
<reference evidence="1" key="2">
    <citation type="submission" date="2020-09" db="EMBL/GenBank/DDBJ databases">
        <authorList>
            <person name="Sun Q."/>
            <person name="Zhou Y."/>
        </authorList>
    </citation>
    <scope>NUCLEOTIDE SEQUENCE</scope>
    <source>
        <strain evidence="1">CGMCC 1.15178</strain>
    </source>
</reference>
<keyword evidence="2" id="KW-1185">Reference proteome</keyword>
<dbReference type="EMBL" id="BMHP01000002">
    <property type="protein sequence ID" value="GGD72786.1"/>
    <property type="molecule type" value="Genomic_DNA"/>
</dbReference>
<dbReference type="RefSeq" id="WP_188993042.1">
    <property type="nucleotide sequence ID" value="NZ_BMHP01000002.1"/>
</dbReference>
<sequence length="571" mass="64564">MRMARVGVLVDERMAAKRRRYGLNVFEGYITEVLAHAGIPYRLLHSLLEWNGNDWDVMIVALDDDNPEDLERLYRWAEAGGIVIAYGGLNKLAGRLNCVCLRPMNEVYAHLPSVPSGEYPPLRAFRAIPWETPDASEIRIESSGHVSERSPHASRDVDLLQRFAVGQGTIERFSVNIPAAIVALQQGLEPVLKDGLPAADGSAALDEGILKADDGMALDWEWDRLHTETGQAYLAYPYADYWREVIIGHLLETIVNKDMTLPFIGYWPDGVKSVATISHDSDGNLDEYAWSTLELLGHHQLQSTWCMLEPGYSASVYHRIQQDGHELALHYNSLQLDNRIWDQAEFNRQLQWLQGAASSDSIRTNKNHYTRFEGWGELFRWCEEAGIVVDQTRGPSKGGNVGFLFGTCHPFFPIAWSEEDNRLYEVLEIGFLTQDMGIGLPWADDSIIAPLLARTMSVEGVAHFLFHQIHIHTKPAVVEAFNRVVREARQAGFVFWTSAQIYEWEMRRRRIRITHVDETGLALVEDGTACRDAVIWIPIHANAGKQDGEEVRFGVRCMKQVAQMSSAPREE</sequence>